<evidence type="ECO:0000313" key="2">
    <source>
        <dbReference type="EMBL" id="MFC3454476.1"/>
    </source>
</evidence>
<gene>
    <name evidence="2" type="ORF">ACFOSH_33995</name>
</gene>
<sequence length="139" mass="15121">MKATTRAIERLRRDLPATPPPKAKAAVDGNSSAHTRRSTSGNKRRRAAGAVSWQGFAVQWLRTHPDASNRKWREAVEEAGYVGVTTAAISRLRHDAKPGKAKPSRRSVVRPTSTPTRQAGVDYCDGCGIAVRDDGLCRC</sequence>
<evidence type="ECO:0000313" key="3">
    <source>
        <dbReference type="Proteomes" id="UP001595645"/>
    </source>
</evidence>
<protein>
    <submittedName>
        <fullName evidence="2">Uncharacterized protein</fullName>
    </submittedName>
</protein>
<dbReference type="RefSeq" id="WP_378244020.1">
    <property type="nucleotide sequence ID" value="NZ_JBHRWK010000067.1"/>
</dbReference>
<organism evidence="2 3">
    <name type="scientific">Amycolatopsis speibonae</name>
    <dbReference type="NCBI Taxonomy" id="1450224"/>
    <lineage>
        <taxon>Bacteria</taxon>
        <taxon>Bacillati</taxon>
        <taxon>Actinomycetota</taxon>
        <taxon>Actinomycetes</taxon>
        <taxon>Pseudonocardiales</taxon>
        <taxon>Pseudonocardiaceae</taxon>
        <taxon>Amycolatopsis</taxon>
    </lineage>
</organism>
<feature type="region of interest" description="Disordered" evidence="1">
    <location>
        <begin position="1"/>
        <end position="50"/>
    </location>
</feature>
<name>A0ABV7P7Q1_9PSEU</name>
<feature type="compositionally biased region" description="Basic residues" evidence="1">
    <location>
        <begin position="34"/>
        <end position="47"/>
    </location>
</feature>
<reference evidence="3" key="1">
    <citation type="journal article" date="2019" name="Int. J. Syst. Evol. Microbiol.">
        <title>The Global Catalogue of Microorganisms (GCM) 10K type strain sequencing project: providing services to taxonomists for standard genome sequencing and annotation.</title>
        <authorList>
            <consortium name="The Broad Institute Genomics Platform"/>
            <consortium name="The Broad Institute Genome Sequencing Center for Infectious Disease"/>
            <person name="Wu L."/>
            <person name="Ma J."/>
        </authorList>
    </citation>
    <scope>NUCLEOTIDE SEQUENCE [LARGE SCALE GENOMIC DNA]</scope>
    <source>
        <strain evidence="3">CGMCC 4.7676</strain>
    </source>
</reference>
<accession>A0ABV7P7Q1</accession>
<feature type="region of interest" description="Disordered" evidence="1">
    <location>
        <begin position="93"/>
        <end position="115"/>
    </location>
</feature>
<comment type="caution">
    <text evidence="2">The sequence shown here is derived from an EMBL/GenBank/DDBJ whole genome shotgun (WGS) entry which is preliminary data.</text>
</comment>
<feature type="compositionally biased region" description="Basic residues" evidence="1">
    <location>
        <begin position="99"/>
        <end position="108"/>
    </location>
</feature>
<proteinExistence type="predicted"/>
<evidence type="ECO:0000256" key="1">
    <source>
        <dbReference type="SAM" id="MobiDB-lite"/>
    </source>
</evidence>
<dbReference type="Proteomes" id="UP001595645">
    <property type="component" value="Unassembled WGS sequence"/>
</dbReference>
<keyword evidence="3" id="KW-1185">Reference proteome</keyword>
<dbReference type="EMBL" id="JBHRWK010000067">
    <property type="protein sequence ID" value="MFC3454476.1"/>
    <property type="molecule type" value="Genomic_DNA"/>
</dbReference>